<evidence type="ECO:0000256" key="2">
    <source>
        <dbReference type="SAM" id="Phobius"/>
    </source>
</evidence>
<dbReference type="AlphaFoldDB" id="A0A922L7N8"/>
<reference evidence="3" key="2">
    <citation type="journal article" date="2022" name="Res Sq">
        <title>Comparative Genomics Reveals Insights into the Divergent Evolution of Astigmatic Mites and Household Pest Adaptations.</title>
        <authorList>
            <person name="Xiong Q."/>
            <person name="Wan A.T.-Y."/>
            <person name="Liu X.-Y."/>
            <person name="Fung C.S.-H."/>
            <person name="Xiao X."/>
            <person name="Malainual N."/>
            <person name="Hou J."/>
            <person name="Wang L."/>
            <person name="Wang M."/>
            <person name="Yang K."/>
            <person name="Cui Y."/>
            <person name="Leung E."/>
            <person name="Nong W."/>
            <person name="Shin S.-K."/>
            <person name="Au S."/>
            <person name="Jeong K.Y."/>
            <person name="Chew F.T."/>
            <person name="Hui J."/>
            <person name="Leung T.F."/>
            <person name="Tungtrongchitr A."/>
            <person name="Zhong N."/>
            <person name="Liu Z."/>
            <person name="Tsui S."/>
        </authorList>
    </citation>
    <scope>NUCLEOTIDE SEQUENCE</scope>
    <source>
        <strain evidence="3">Derf</strain>
        <tissue evidence="3">Whole organism</tissue>
    </source>
</reference>
<protein>
    <submittedName>
        <fullName evidence="3">Uncharacterized protein</fullName>
    </submittedName>
</protein>
<keyword evidence="4" id="KW-1185">Reference proteome</keyword>
<name>A0A922L7N8_DERFA</name>
<feature type="region of interest" description="Disordered" evidence="1">
    <location>
        <begin position="28"/>
        <end position="82"/>
    </location>
</feature>
<sequence length="164" mass="19435">MGKINFLITMGKPDEDWGYFGMSLDTIHEEPEKEKEEEEKDKKEKEKEKKKKKKDDEEKEEDKNEEQEDDDEEEDEEIPEQNDRRYFPRTLFSFKSFLALKLLMAIIVCWFVIITDLLKVLAIVIGVGLLRALESIITLIDLISITFNGKNDDNDCQRWWLNNV</sequence>
<feature type="transmembrane region" description="Helical" evidence="2">
    <location>
        <begin position="94"/>
        <end position="114"/>
    </location>
</feature>
<feature type="compositionally biased region" description="Acidic residues" evidence="1">
    <location>
        <begin position="57"/>
        <end position="80"/>
    </location>
</feature>
<dbReference type="InterPro" id="IPR021855">
    <property type="entry name" value="PAM68-like"/>
</dbReference>
<proteinExistence type="predicted"/>
<evidence type="ECO:0000256" key="1">
    <source>
        <dbReference type="SAM" id="MobiDB-lite"/>
    </source>
</evidence>
<accession>A0A922L7N8</accession>
<feature type="compositionally biased region" description="Basic and acidic residues" evidence="1">
    <location>
        <begin position="28"/>
        <end position="47"/>
    </location>
</feature>
<dbReference type="Proteomes" id="UP000790347">
    <property type="component" value="Unassembled WGS sequence"/>
</dbReference>
<reference evidence="3" key="1">
    <citation type="submission" date="2013-05" db="EMBL/GenBank/DDBJ databases">
        <authorList>
            <person name="Yim A.K.Y."/>
            <person name="Chan T.F."/>
            <person name="Ji K.M."/>
            <person name="Liu X.Y."/>
            <person name="Zhou J.W."/>
            <person name="Li R.Q."/>
            <person name="Yang K.Y."/>
            <person name="Li J."/>
            <person name="Li M."/>
            <person name="Law P.T.W."/>
            <person name="Wu Y.L."/>
            <person name="Cai Z.L."/>
            <person name="Qin H."/>
            <person name="Bao Y."/>
            <person name="Leung R.K.K."/>
            <person name="Ng P.K.S."/>
            <person name="Zou J."/>
            <person name="Zhong X.J."/>
            <person name="Ran P.X."/>
            <person name="Zhong N.S."/>
            <person name="Liu Z.G."/>
            <person name="Tsui S.K.W."/>
        </authorList>
    </citation>
    <scope>NUCLEOTIDE SEQUENCE</scope>
    <source>
        <strain evidence="3">Derf</strain>
        <tissue evidence="3">Whole organism</tissue>
    </source>
</reference>
<feature type="transmembrane region" description="Helical" evidence="2">
    <location>
        <begin position="120"/>
        <end position="140"/>
    </location>
</feature>
<evidence type="ECO:0000313" key="3">
    <source>
        <dbReference type="EMBL" id="KAH9522368.1"/>
    </source>
</evidence>
<dbReference type="EMBL" id="ASGP02000002">
    <property type="protein sequence ID" value="KAH9522368.1"/>
    <property type="molecule type" value="Genomic_DNA"/>
</dbReference>
<organism evidence="3 4">
    <name type="scientific">Dermatophagoides farinae</name>
    <name type="common">American house dust mite</name>
    <dbReference type="NCBI Taxonomy" id="6954"/>
    <lineage>
        <taxon>Eukaryota</taxon>
        <taxon>Metazoa</taxon>
        <taxon>Ecdysozoa</taxon>
        <taxon>Arthropoda</taxon>
        <taxon>Chelicerata</taxon>
        <taxon>Arachnida</taxon>
        <taxon>Acari</taxon>
        <taxon>Acariformes</taxon>
        <taxon>Sarcoptiformes</taxon>
        <taxon>Astigmata</taxon>
        <taxon>Psoroptidia</taxon>
        <taxon>Analgoidea</taxon>
        <taxon>Pyroglyphidae</taxon>
        <taxon>Dermatophagoidinae</taxon>
        <taxon>Dermatophagoides</taxon>
    </lineage>
</organism>
<gene>
    <name evidence="3" type="ORF">DERF_005947</name>
</gene>
<keyword evidence="2" id="KW-0812">Transmembrane</keyword>
<comment type="caution">
    <text evidence="3">The sequence shown here is derived from an EMBL/GenBank/DDBJ whole genome shotgun (WGS) entry which is preliminary data.</text>
</comment>
<keyword evidence="2" id="KW-0472">Membrane</keyword>
<evidence type="ECO:0000313" key="4">
    <source>
        <dbReference type="Proteomes" id="UP000790347"/>
    </source>
</evidence>
<keyword evidence="2" id="KW-1133">Transmembrane helix</keyword>
<dbReference type="Pfam" id="PF11947">
    <property type="entry name" value="DUF3464"/>
    <property type="match status" value="1"/>
</dbReference>